<keyword evidence="2" id="KW-1185">Reference proteome</keyword>
<comment type="caution">
    <text evidence="1">The sequence shown here is derived from an EMBL/GenBank/DDBJ whole genome shotgun (WGS) entry which is preliminary data.</text>
</comment>
<dbReference type="Proteomes" id="UP000479132">
    <property type="component" value="Unassembled WGS sequence"/>
</dbReference>
<reference evidence="1 2" key="1">
    <citation type="submission" date="2020-02" db="EMBL/GenBank/DDBJ databases">
        <title>Aliifodinibius halophilus 2W32, complete genome.</title>
        <authorList>
            <person name="Li Y."/>
            <person name="Wu S."/>
        </authorList>
    </citation>
    <scope>NUCLEOTIDE SEQUENCE [LARGE SCALE GENOMIC DNA]</scope>
    <source>
        <strain evidence="1 2">2W32</strain>
    </source>
</reference>
<accession>A0A6M1T3X4</accession>
<evidence type="ECO:0000313" key="1">
    <source>
        <dbReference type="EMBL" id="NGP87925.1"/>
    </source>
</evidence>
<protein>
    <submittedName>
        <fullName evidence="1">Uncharacterized protein</fullName>
    </submittedName>
</protein>
<proteinExistence type="predicted"/>
<gene>
    <name evidence="1" type="ORF">G3569_06140</name>
</gene>
<organism evidence="1 2">
    <name type="scientific">Fodinibius halophilus</name>
    <dbReference type="NCBI Taxonomy" id="1736908"/>
    <lineage>
        <taxon>Bacteria</taxon>
        <taxon>Pseudomonadati</taxon>
        <taxon>Balneolota</taxon>
        <taxon>Balneolia</taxon>
        <taxon>Balneolales</taxon>
        <taxon>Balneolaceae</taxon>
        <taxon>Fodinibius</taxon>
    </lineage>
</organism>
<evidence type="ECO:0000313" key="2">
    <source>
        <dbReference type="Proteomes" id="UP000479132"/>
    </source>
</evidence>
<sequence length="79" mass="9224">MKISKEDLNSRPSKKDTAVHVTVPAKVAYNLDEMQKVTSIVLDRLNCPACHSGFDIRFDIEKRFNFNEDLELIDRPRFR</sequence>
<name>A0A6M1T3X4_9BACT</name>
<dbReference type="EMBL" id="JAALLS010000006">
    <property type="protein sequence ID" value="NGP87925.1"/>
    <property type="molecule type" value="Genomic_DNA"/>
</dbReference>
<dbReference type="AlphaFoldDB" id="A0A6M1T3X4"/>
<dbReference type="RefSeq" id="WP_165267142.1">
    <property type="nucleotide sequence ID" value="NZ_JAALLS010000006.1"/>
</dbReference>